<reference evidence="5" key="1">
    <citation type="submission" date="2024-06" db="EMBL/GenBank/DDBJ databases">
        <authorList>
            <person name="Ryan C."/>
        </authorList>
    </citation>
    <scope>NUCLEOTIDE SEQUENCE [LARGE SCALE GENOMIC DNA]</scope>
</reference>
<evidence type="ECO:0000313" key="4">
    <source>
        <dbReference type="EMBL" id="CAL5004949.1"/>
    </source>
</evidence>
<feature type="region of interest" description="Disordered" evidence="1">
    <location>
        <begin position="287"/>
        <end position="374"/>
    </location>
</feature>
<feature type="compositionally biased region" description="Polar residues" evidence="1">
    <location>
        <begin position="340"/>
        <end position="350"/>
    </location>
</feature>
<gene>
    <name evidence="4" type="ORF">URODEC1_LOCUS67160</name>
</gene>
<dbReference type="InterPro" id="IPR010341">
    <property type="entry name" value="DUF936_pln"/>
</dbReference>
<feature type="region of interest" description="Disordered" evidence="1">
    <location>
        <begin position="671"/>
        <end position="697"/>
    </location>
</feature>
<feature type="domain" description="DUF6857" evidence="3">
    <location>
        <begin position="387"/>
        <end position="723"/>
    </location>
</feature>
<dbReference type="EMBL" id="OZ075137">
    <property type="protein sequence ID" value="CAL5004949.1"/>
    <property type="molecule type" value="Genomic_DNA"/>
</dbReference>
<protein>
    <submittedName>
        <fullName evidence="4">Uncharacterized protein</fullName>
    </submittedName>
</protein>
<feature type="region of interest" description="Disordered" evidence="1">
    <location>
        <begin position="127"/>
        <end position="148"/>
    </location>
</feature>
<keyword evidence="5" id="KW-1185">Reference proteome</keyword>
<name>A0ABC9BPA0_9POAL</name>
<feature type="region of interest" description="Disordered" evidence="1">
    <location>
        <begin position="200"/>
        <end position="246"/>
    </location>
</feature>
<feature type="compositionally biased region" description="Polar residues" evidence="1">
    <location>
        <begin position="127"/>
        <end position="142"/>
    </location>
</feature>
<feature type="region of interest" description="Disordered" evidence="1">
    <location>
        <begin position="161"/>
        <end position="182"/>
    </location>
</feature>
<dbReference type="Pfam" id="PF06075">
    <property type="entry name" value="DUF936"/>
    <property type="match status" value="1"/>
</dbReference>
<evidence type="ECO:0000256" key="1">
    <source>
        <dbReference type="SAM" id="MobiDB-lite"/>
    </source>
</evidence>
<feature type="compositionally biased region" description="Basic and acidic residues" evidence="1">
    <location>
        <begin position="287"/>
        <end position="316"/>
    </location>
</feature>
<dbReference type="PANTHER" id="PTHR31928">
    <property type="entry name" value="EXPRESSED PROTEIN"/>
    <property type="match status" value="1"/>
</dbReference>
<feature type="compositionally biased region" description="Basic and acidic residues" evidence="1">
    <location>
        <begin position="225"/>
        <end position="239"/>
    </location>
</feature>
<proteinExistence type="predicted"/>
<accession>A0ABC9BPA0</accession>
<dbReference type="Proteomes" id="UP001497457">
    <property type="component" value="Chromosome 27b"/>
</dbReference>
<reference evidence="4 5" key="2">
    <citation type="submission" date="2024-10" db="EMBL/GenBank/DDBJ databases">
        <authorList>
            <person name="Ryan C."/>
        </authorList>
    </citation>
    <scope>NUCLEOTIDE SEQUENCE [LARGE SCALE GENOMIC DNA]</scope>
</reference>
<dbReference type="InterPro" id="IPR049172">
    <property type="entry name" value="DUF6857_pln"/>
</dbReference>
<dbReference type="PANTHER" id="PTHR31928:SF4">
    <property type="entry name" value="OS08G0541500 PROTEIN"/>
    <property type="match status" value="1"/>
</dbReference>
<feature type="compositionally biased region" description="Polar residues" evidence="1">
    <location>
        <begin position="362"/>
        <end position="374"/>
    </location>
</feature>
<feature type="compositionally biased region" description="Low complexity" evidence="1">
    <location>
        <begin position="484"/>
        <end position="502"/>
    </location>
</feature>
<dbReference type="Pfam" id="PF21647">
    <property type="entry name" value="DUF6857"/>
    <property type="match status" value="1"/>
</dbReference>
<feature type="compositionally biased region" description="Polar residues" evidence="1">
    <location>
        <begin position="200"/>
        <end position="216"/>
    </location>
</feature>
<feature type="compositionally biased region" description="Low complexity" evidence="1">
    <location>
        <begin position="683"/>
        <end position="697"/>
    </location>
</feature>
<organism evidence="4 5">
    <name type="scientific">Urochloa decumbens</name>
    <dbReference type="NCBI Taxonomy" id="240449"/>
    <lineage>
        <taxon>Eukaryota</taxon>
        <taxon>Viridiplantae</taxon>
        <taxon>Streptophyta</taxon>
        <taxon>Embryophyta</taxon>
        <taxon>Tracheophyta</taxon>
        <taxon>Spermatophyta</taxon>
        <taxon>Magnoliopsida</taxon>
        <taxon>Liliopsida</taxon>
        <taxon>Poales</taxon>
        <taxon>Poaceae</taxon>
        <taxon>PACMAD clade</taxon>
        <taxon>Panicoideae</taxon>
        <taxon>Panicodae</taxon>
        <taxon>Paniceae</taxon>
        <taxon>Melinidinae</taxon>
        <taxon>Urochloa</taxon>
    </lineage>
</organism>
<feature type="region of interest" description="Disordered" evidence="1">
    <location>
        <begin position="484"/>
        <end position="507"/>
    </location>
</feature>
<evidence type="ECO:0000259" key="3">
    <source>
        <dbReference type="Pfam" id="PF21647"/>
    </source>
</evidence>
<feature type="domain" description="DUF936" evidence="2">
    <location>
        <begin position="4"/>
        <end position="119"/>
    </location>
</feature>
<evidence type="ECO:0000259" key="2">
    <source>
        <dbReference type="Pfam" id="PF06075"/>
    </source>
</evidence>
<feature type="compositionally biased region" description="Basic and acidic residues" evidence="1">
    <location>
        <begin position="326"/>
        <end position="339"/>
    </location>
</feature>
<sequence length="740" mass="77801">MASLVPGVLLKLLQHMNSDVKVAGEHRSSLLQVISIVPALAGSDLFTNQGFYLKVSDSSHATYVTLPDEQHDLILSDTIQLGQFIHVDRFEAATPVPILRGVRPLPGRHACVGNPEDLVVTSSSSFLGNKKAQPSANGNSKDASALSLEKEQSKLEKINASVKNNGTESKKPQLTKSNSSLSKQALNSLTDKKDIVISKAKSTTARSVPSSPTSVHSLPASFDKFSNDMKQRTKTKGAEKPSPSRLSLLEKAASVLKATTAGRKSFVSNSLSNTILSIESGPKALRRSWEGNSDAKGKSKGNSDSKPAKTEKKSENRSSSTPRRKPIAEEKPLHKDESKIQTPPRKSSASAPADDPDKVVNKHSSPIRRTSGVLSNPNITNLVKVASNSKKLTDANTSWTALPPSLAKLGKELLKYRDAAQMAAVEAMQEASAAESLLRCLSSYAEVSSSAEEQNPQPAVEQFLALHGALSRATVVTDSLTKATATTSTATSPDRSAASDASTADEETLAVATERRRRAASWVGAGLATDLSAFSLYSLKPAPTNVVSPLAVVLVDESAKPAAAKASPPAKSRLSPAKGKLRPGSAAAAAAVAAAAAAPPPEWERGGGAEERGELARRLGEEARGWFLAFVERFLDADVAAAAPWDRDRAARMLPQLKRVNDWLSEIGKSAAETPPTSEADGEAAAPAANGGVASGVPEETIERLRKKIYEYLLTNVDSAAAVLGGGEAAPAPVANGKKG</sequence>
<dbReference type="InterPro" id="IPR048297">
    <property type="entry name" value="DUF936_dom_pln"/>
</dbReference>
<evidence type="ECO:0000313" key="5">
    <source>
        <dbReference type="Proteomes" id="UP001497457"/>
    </source>
</evidence>
<dbReference type="AlphaFoldDB" id="A0ABC9BPA0"/>
<feature type="region of interest" description="Disordered" evidence="1">
    <location>
        <begin position="561"/>
        <end position="581"/>
    </location>
</feature>